<feature type="compositionally biased region" description="Low complexity" evidence="1">
    <location>
        <begin position="192"/>
        <end position="203"/>
    </location>
</feature>
<sequence>MFQEDGAYSDKLKKLEPKEADRRLTVKLQQAVTRFELSERLRVTTLSRLPEEAPWTDTVDPARVASALESFLVEEVPANAPDYDLMAPLGADTIVEFVIQDYGMRSEDGRAGAYLKGYGRMFRVDGRSELWRRPFDMDGVDQGAPHLDPFKVGKEPELFRLAMTDLLDKVADMFVKDLTPKNRKGSAPTGNTAPDTVPSAVTPAPAPAAAPTPPERQLPPGELPDPDA</sequence>
<organism evidence="2 3">
    <name type="scientific">Corallococcus interemptor</name>
    <dbReference type="NCBI Taxonomy" id="2316720"/>
    <lineage>
        <taxon>Bacteria</taxon>
        <taxon>Pseudomonadati</taxon>
        <taxon>Myxococcota</taxon>
        <taxon>Myxococcia</taxon>
        <taxon>Myxococcales</taxon>
        <taxon>Cystobacterineae</taxon>
        <taxon>Myxococcaceae</taxon>
        <taxon>Corallococcus</taxon>
    </lineage>
</organism>
<accession>A0A3A8Q3I4</accession>
<comment type="caution">
    <text evidence="2">The sequence shown here is derived from an EMBL/GenBank/DDBJ whole genome shotgun (WGS) entry which is preliminary data.</text>
</comment>
<dbReference type="EMBL" id="RAWM01000099">
    <property type="protein sequence ID" value="RKH63297.1"/>
    <property type="molecule type" value="Genomic_DNA"/>
</dbReference>
<protein>
    <submittedName>
        <fullName evidence="2">Uncharacterized protein</fullName>
    </submittedName>
</protein>
<dbReference type="AlphaFoldDB" id="A0A3A8Q3I4"/>
<feature type="region of interest" description="Disordered" evidence="1">
    <location>
        <begin position="179"/>
        <end position="228"/>
    </location>
</feature>
<reference evidence="3" key="1">
    <citation type="submission" date="2018-09" db="EMBL/GenBank/DDBJ databases">
        <authorList>
            <person name="Livingstone P.G."/>
            <person name="Whitworth D.E."/>
        </authorList>
    </citation>
    <scope>NUCLEOTIDE SEQUENCE [LARGE SCALE GENOMIC DNA]</scope>
    <source>
        <strain evidence="3">AB047A</strain>
    </source>
</reference>
<evidence type="ECO:0000313" key="3">
    <source>
        <dbReference type="Proteomes" id="UP000282656"/>
    </source>
</evidence>
<proteinExistence type="predicted"/>
<keyword evidence="3" id="KW-1185">Reference proteome</keyword>
<feature type="compositionally biased region" description="Pro residues" evidence="1">
    <location>
        <begin position="204"/>
        <end position="228"/>
    </location>
</feature>
<gene>
    <name evidence="2" type="ORF">D7X96_28155</name>
</gene>
<evidence type="ECO:0000313" key="2">
    <source>
        <dbReference type="EMBL" id="RKH63297.1"/>
    </source>
</evidence>
<dbReference type="Proteomes" id="UP000282656">
    <property type="component" value="Unassembled WGS sequence"/>
</dbReference>
<evidence type="ECO:0000256" key="1">
    <source>
        <dbReference type="SAM" id="MobiDB-lite"/>
    </source>
</evidence>
<dbReference type="OrthoDB" id="5382350at2"/>
<name>A0A3A8Q3I4_9BACT</name>